<feature type="domain" description="Solute-binding protein family 3/N-terminal" evidence="4">
    <location>
        <begin position="52"/>
        <end position="289"/>
    </location>
</feature>
<evidence type="ECO:0000256" key="2">
    <source>
        <dbReference type="ARBA" id="ARBA00007734"/>
    </source>
</evidence>
<dbReference type="InterPro" id="IPR023346">
    <property type="entry name" value="Lysozyme-like_dom_sf"/>
</dbReference>
<dbReference type="CDD" id="cd01009">
    <property type="entry name" value="PBP2_YfhD_N"/>
    <property type="match status" value="1"/>
</dbReference>
<evidence type="ECO:0000256" key="3">
    <source>
        <dbReference type="ARBA" id="ARBA00023237"/>
    </source>
</evidence>
<keyword evidence="3" id="KW-0998">Cell outer membrane</keyword>
<keyword evidence="3" id="KW-0472">Membrane</keyword>
<dbReference type="AlphaFoldDB" id="A0A1Y6L264"/>
<keyword evidence="5" id="KW-0456">Lyase</keyword>
<dbReference type="Pfam" id="PF00497">
    <property type="entry name" value="SBP_bac_3"/>
    <property type="match status" value="1"/>
</dbReference>
<dbReference type="PANTHER" id="PTHR37423">
    <property type="entry name" value="SOLUBLE LYTIC MUREIN TRANSGLYCOSYLASE-RELATED"/>
    <property type="match status" value="1"/>
</dbReference>
<dbReference type="EC" id="4.2.2.-" evidence="5"/>
<dbReference type="PANTHER" id="PTHR37423:SF2">
    <property type="entry name" value="MEMBRANE-BOUND LYTIC MUREIN TRANSGLYCOSYLASE C"/>
    <property type="match status" value="1"/>
</dbReference>
<dbReference type="Proteomes" id="UP000196485">
    <property type="component" value="Unassembled WGS sequence"/>
</dbReference>
<dbReference type="GO" id="GO:0009279">
    <property type="term" value="C:cell outer membrane"/>
    <property type="evidence" value="ECO:0007669"/>
    <property type="project" value="UniProtKB-SubCell"/>
</dbReference>
<reference evidence="6" key="1">
    <citation type="submission" date="2017-06" db="EMBL/GenBank/DDBJ databases">
        <authorList>
            <person name="Rodrigo-Torres L."/>
            <person name="Arahal R. D."/>
            <person name="Lucena T."/>
        </authorList>
    </citation>
    <scope>NUCLEOTIDE SEQUENCE [LARGE SCALE GENOMIC DNA]</scope>
    <source>
        <strain evidence="6">type strain: CECT 9192</strain>
    </source>
</reference>
<accession>A0A1Y6L264</accession>
<comment type="similarity">
    <text evidence="2">Belongs to the transglycosylase Slt family.</text>
</comment>
<dbReference type="SUPFAM" id="SSF53850">
    <property type="entry name" value="Periplasmic binding protein-like II"/>
    <property type="match status" value="1"/>
</dbReference>
<evidence type="ECO:0000313" key="5">
    <source>
        <dbReference type="EMBL" id="SMY18434.1"/>
    </source>
</evidence>
<keyword evidence="6" id="KW-1185">Reference proteome</keyword>
<dbReference type="CDD" id="cd13403">
    <property type="entry name" value="MLTF-like"/>
    <property type="match status" value="1"/>
</dbReference>
<proteinExistence type="inferred from homology"/>
<protein>
    <submittedName>
        <fullName evidence="5">Membrane-bound lytic murein transglycosylase F</fullName>
        <ecNumber evidence="5">4.2.2.-</ecNumber>
    </submittedName>
</protein>
<dbReference type="InterPro" id="IPR001638">
    <property type="entry name" value="Solute-binding_3/MltF_N"/>
</dbReference>
<evidence type="ECO:0000313" key="6">
    <source>
        <dbReference type="Proteomes" id="UP000196485"/>
    </source>
</evidence>
<dbReference type="Gene3D" id="3.40.190.10">
    <property type="entry name" value="Periplasmic binding protein-like II"/>
    <property type="match status" value="2"/>
</dbReference>
<dbReference type="SUPFAM" id="SSF53955">
    <property type="entry name" value="Lysozyme-like"/>
    <property type="match status" value="1"/>
</dbReference>
<gene>
    <name evidence="5" type="primary">mltF_2</name>
    <name evidence="5" type="ORF">PAQU9191_03790</name>
</gene>
<name>A0A1Y6L264_9GAMM</name>
<dbReference type="EMBL" id="FYAH01000017">
    <property type="protein sequence ID" value="SMY18434.1"/>
    <property type="molecule type" value="Genomic_DNA"/>
</dbReference>
<evidence type="ECO:0000256" key="1">
    <source>
        <dbReference type="ARBA" id="ARBA00004339"/>
    </source>
</evidence>
<organism evidence="5 6">
    <name type="scientific">Photobacterium aquimaris</name>
    <dbReference type="NCBI Taxonomy" id="512643"/>
    <lineage>
        <taxon>Bacteria</taxon>
        <taxon>Pseudomonadati</taxon>
        <taxon>Pseudomonadota</taxon>
        <taxon>Gammaproteobacteria</taxon>
        <taxon>Vibrionales</taxon>
        <taxon>Vibrionaceae</taxon>
        <taxon>Photobacterium</taxon>
    </lineage>
</organism>
<evidence type="ECO:0000259" key="4">
    <source>
        <dbReference type="SMART" id="SM00062"/>
    </source>
</evidence>
<dbReference type="GO" id="GO:0016829">
    <property type="term" value="F:lyase activity"/>
    <property type="evidence" value="ECO:0007669"/>
    <property type="project" value="UniProtKB-KW"/>
</dbReference>
<dbReference type="Pfam" id="PF01464">
    <property type="entry name" value="SLT"/>
    <property type="match status" value="1"/>
</dbReference>
<dbReference type="SMART" id="SM00062">
    <property type="entry name" value="PBPb"/>
    <property type="match status" value="1"/>
</dbReference>
<dbReference type="InterPro" id="IPR008258">
    <property type="entry name" value="Transglycosylase_SLT_dom_1"/>
</dbReference>
<sequence length="490" mass="56813">MIFNISHFIKYKHKLVILCLLLISFQAYSIQLAPLSGTKYVGDLAELEKKRVLRVLVAADLGFYYIEDGITKGIIADLLQHFEKNIHKSHPALHLQIIPVHRDNLLPYIVSGLGDLAVANITITAERKKQVAFSQPVLSNISEVLINNQKQPPFNTVTDLSGQTIWIRKSSSYYQSLLKVNNKLRMQNLPIVSILFIDETLQDYELLELINLDLLNATVIDDHKIKIWRPILKNIRVNDSFVLRNNGEIAWAMRKDSPKLMSLVNQYINTVKEGTLIGNMIYNKYLENHRWLNTLLDPNNIDRMEKLSHTFFRYSKQYDFDYLMLMAQGFQESGLNQHKVSNKGAVGIMQILPSTARDPNVDIPNIYTSTNNIHAGIKYMRFLQDQYFSNSEIDYDNKIYLSLAAYNAGPGNINKMRRYAKEQGYNPNVWFNNVELITRKHIGLQPIIYVNNINRYFIVYKQIMKLKRFRDSGIRPFIPPYRFDGSVLFK</sequence>
<comment type="subcellular location">
    <subcellularLocation>
        <location evidence="1">Cell outer membrane</location>
        <topology evidence="1">Peripheral membrane protein</topology>
    </subcellularLocation>
</comment>
<dbReference type="Gene3D" id="1.10.530.10">
    <property type="match status" value="1"/>
</dbReference>